<dbReference type="GO" id="GO:0005737">
    <property type="term" value="C:cytoplasm"/>
    <property type="evidence" value="ECO:0007669"/>
    <property type="project" value="UniProtKB-SubCell"/>
</dbReference>
<dbReference type="InterPro" id="IPR001611">
    <property type="entry name" value="Leu-rich_rpt"/>
</dbReference>
<feature type="compositionally biased region" description="Polar residues" evidence="5">
    <location>
        <begin position="355"/>
        <end position="396"/>
    </location>
</feature>
<feature type="region of interest" description="Disordered" evidence="5">
    <location>
        <begin position="355"/>
        <end position="398"/>
    </location>
</feature>
<organism evidence="7 8">
    <name type="scientific">Polypedilum vanderplanki</name>
    <name type="common">Sleeping chironomid midge</name>
    <dbReference type="NCBI Taxonomy" id="319348"/>
    <lineage>
        <taxon>Eukaryota</taxon>
        <taxon>Metazoa</taxon>
        <taxon>Ecdysozoa</taxon>
        <taxon>Arthropoda</taxon>
        <taxon>Hexapoda</taxon>
        <taxon>Insecta</taxon>
        <taxon>Pterygota</taxon>
        <taxon>Neoptera</taxon>
        <taxon>Endopterygota</taxon>
        <taxon>Diptera</taxon>
        <taxon>Nematocera</taxon>
        <taxon>Chironomoidea</taxon>
        <taxon>Chironomidae</taxon>
        <taxon>Chironominae</taxon>
        <taxon>Polypedilum</taxon>
        <taxon>Polypedilum</taxon>
    </lineage>
</organism>
<evidence type="ECO:0000256" key="1">
    <source>
        <dbReference type="ARBA" id="ARBA00004496"/>
    </source>
</evidence>
<feature type="region of interest" description="Disordered" evidence="5">
    <location>
        <begin position="479"/>
        <end position="498"/>
    </location>
</feature>
<keyword evidence="2" id="KW-0963">Cytoplasm</keyword>
<dbReference type="PANTHER" id="PTHR15454">
    <property type="entry name" value="NISCHARIN RELATED"/>
    <property type="match status" value="1"/>
</dbReference>
<comment type="caution">
    <text evidence="7">The sequence shown here is derived from an EMBL/GenBank/DDBJ whole genome shotgun (WGS) entry which is preliminary data.</text>
</comment>
<dbReference type="Pfam" id="PF13855">
    <property type="entry name" value="LRR_8"/>
    <property type="match status" value="1"/>
</dbReference>
<sequence>MDPKMIEKLSKVIKEQGDKLLTSEFKFTLTGDILRALNDSFSLIIDDENELIQPQTFQVTKPNNSKSNVFRELMFIYDFIQKTLVLKLTKYNDDDSLNDENCVVDISKFRNLSTLEIQKIPIKKIKGLQQLRQQLQELIVEKSLTNVRDLLTQCAGDNCTGFIWNSLKRVDFSYNNLERVDNSFEFTPYIQFLNLSHNKIVHITVLPYLPNLKILNLSYNQLTTIPKFSVESNKRLQTLILSDNCIEDIQGIVWLEALLELDLSNNCLLDHALLLPLCTLYSLRYLNLSGNPLAFHPKHRVATCRYLSTNARTIQFQLDNELLTKYENSLTGNYENYYPIFGHRMNVPRTRSQITMSSNTHTPTTKSISNTPENGSLGSTNSFQALTTSNGSASTKKSIKPRAVVIEETGKNTEIKSPIEKKLLKEGSKDHLVTKKEIEEMREKYGESWLFNQTGYGENKDKATGTRKRNELTDLLCESPPLTMNDSFEKNEPLETSTPEETILLNDDSSDKTMYKSINESATGTSVYASALEDTFVNDIDVEEEIVISEPEDNEAQFIVIDETTKEDLFLILTETTIKERNAMNGKTLTKWGIGTLLSVERVRSSVIHLSFDTIRKDKREREYRMDVKCCREVEKILRDYLSSRPLSEMNQAIYKCPKCNSQFCYENDDRSNKKRAQNDIKCPSCGNIYIIEIQKTNKCATSPKSTFLPGNVLSSLGNVNHKPASSIKIDKKKGEENSLDGIPKANHSYSSIESAFDSNQSVAGSSVEVLSECSSQISQTSQSSIEVLDNFASRKQSEERRISTAPSLDTIDDDAKQDEAAAFSEENEMKNIEEQSQEVEKPKVILSIANVNLTESSSSGSVCESVCTAYEQNGKKKSSTEESKSALEGIFKTSNLLLSKTILKKEPEQNSTQPSKPIEYNNEDLTKVDHRLKLHIFQNILEDNDEKFMWLVKCVVIEDDSLSSGGIPFTAIVVMSTKKFYLLKIVGEEKEEISLWLKKTTSHTIDQIEVIQEIPFDNGFSFKTKSNTFFHILLCDFKLSAVLHKHITTSNQILEINSERNNDVHNKLMKITNNNEIKYFAIFTACNTSISSATNDEETVPQKSLKSGVLLVTLEAIYCTTNFQWLCSFENANNKINNNVTLVQPMTNLVELENLTKNSFTLNFMDELENTIEKWKIAFDSFLRISKTLEIIDEIWRTIFCMPLVSIEDQLLLS</sequence>
<comment type="subcellular location">
    <subcellularLocation>
        <location evidence="1">Cytoplasm</location>
    </subcellularLocation>
</comment>
<evidence type="ECO:0000256" key="4">
    <source>
        <dbReference type="ARBA" id="ARBA00022737"/>
    </source>
</evidence>
<accession>A0A9J6CSD7</accession>
<dbReference type="SUPFAM" id="SSF52075">
    <property type="entry name" value="Outer arm dynein light chain 1"/>
    <property type="match status" value="1"/>
</dbReference>
<dbReference type="Proteomes" id="UP001107558">
    <property type="component" value="Chromosome 1"/>
</dbReference>
<feature type="domain" description="LKB1 serine/threonine kinase interacting protein 1 N-terminal" evidence="6">
    <location>
        <begin position="4"/>
        <end position="90"/>
    </location>
</feature>
<dbReference type="Pfam" id="PF15904">
    <property type="entry name" value="LIP1"/>
    <property type="match status" value="1"/>
</dbReference>
<dbReference type="AlphaFoldDB" id="A0A9J6CSD7"/>
<dbReference type="InterPro" id="IPR031782">
    <property type="entry name" value="LIP1_N"/>
</dbReference>
<dbReference type="Gene3D" id="3.80.10.10">
    <property type="entry name" value="Ribonuclease Inhibitor"/>
    <property type="match status" value="1"/>
</dbReference>
<proteinExistence type="predicted"/>
<dbReference type="PANTHER" id="PTHR15454:SF69">
    <property type="entry name" value="SERINE_THREONINE-PROTEIN KINASE 11-INTERACTING PROTEIN"/>
    <property type="match status" value="1"/>
</dbReference>
<dbReference type="InterPro" id="IPR032675">
    <property type="entry name" value="LRR_dom_sf"/>
</dbReference>
<dbReference type="EMBL" id="JADBJN010000001">
    <property type="protein sequence ID" value="KAG5684856.1"/>
    <property type="molecule type" value="Genomic_DNA"/>
</dbReference>
<reference evidence="7" key="1">
    <citation type="submission" date="2021-03" db="EMBL/GenBank/DDBJ databases">
        <title>Chromosome level genome of the anhydrobiotic midge Polypedilum vanderplanki.</title>
        <authorList>
            <person name="Yoshida Y."/>
            <person name="Kikawada T."/>
            <person name="Gusev O."/>
        </authorList>
    </citation>
    <scope>NUCLEOTIDE SEQUENCE</scope>
    <source>
        <strain evidence="7">NIAS01</strain>
        <tissue evidence="7">Whole body or cell culture</tissue>
    </source>
</reference>
<protein>
    <recommendedName>
        <fullName evidence="6">LKB1 serine/threonine kinase interacting protein 1 N-terminal domain-containing protein</fullName>
    </recommendedName>
</protein>
<dbReference type="SMART" id="SM00369">
    <property type="entry name" value="LRR_TYP"/>
    <property type="match status" value="2"/>
</dbReference>
<keyword evidence="4" id="KW-0677">Repeat</keyword>
<evidence type="ECO:0000259" key="6">
    <source>
        <dbReference type="Pfam" id="PF15904"/>
    </source>
</evidence>
<dbReference type="PROSITE" id="PS51450">
    <property type="entry name" value="LRR"/>
    <property type="match status" value="3"/>
</dbReference>
<evidence type="ECO:0000256" key="3">
    <source>
        <dbReference type="ARBA" id="ARBA00022614"/>
    </source>
</evidence>
<dbReference type="OrthoDB" id="7451790at2759"/>
<evidence type="ECO:0000256" key="5">
    <source>
        <dbReference type="SAM" id="MobiDB-lite"/>
    </source>
</evidence>
<keyword evidence="3" id="KW-0433">Leucine-rich repeat</keyword>
<name>A0A9J6CSD7_POLVA</name>
<evidence type="ECO:0000313" key="7">
    <source>
        <dbReference type="EMBL" id="KAG5684856.1"/>
    </source>
</evidence>
<keyword evidence="8" id="KW-1185">Reference proteome</keyword>
<dbReference type="InterPro" id="IPR003591">
    <property type="entry name" value="Leu-rich_rpt_typical-subtyp"/>
</dbReference>
<gene>
    <name evidence="7" type="ORF">PVAND_014066</name>
</gene>
<evidence type="ECO:0000313" key="8">
    <source>
        <dbReference type="Proteomes" id="UP001107558"/>
    </source>
</evidence>
<evidence type="ECO:0000256" key="2">
    <source>
        <dbReference type="ARBA" id="ARBA00022490"/>
    </source>
</evidence>